<keyword evidence="3" id="KW-0240">DNA-directed RNA polymerase</keyword>
<dbReference type="GO" id="GO:0005666">
    <property type="term" value="C:RNA polymerase III complex"/>
    <property type="evidence" value="ECO:0007669"/>
    <property type="project" value="TreeGrafter"/>
</dbReference>
<dbReference type="GO" id="GO:0006383">
    <property type="term" value="P:transcription by RNA polymerase III"/>
    <property type="evidence" value="ECO:0007669"/>
    <property type="project" value="TreeGrafter"/>
</dbReference>
<dbReference type="OrthoDB" id="510325at2759"/>
<dbReference type="GO" id="GO:0055029">
    <property type="term" value="C:nuclear DNA-directed RNA polymerase complex"/>
    <property type="evidence" value="ECO:0007669"/>
    <property type="project" value="UniProtKB-ARBA"/>
</dbReference>
<dbReference type="PANTHER" id="PTHR13946:SF28">
    <property type="entry name" value="DNA-DIRECTED RNA POLYMERASES I AND III SUBUNIT RPAC2"/>
    <property type="match status" value="1"/>
</dbReference>
<organism evidence="9 10">
    <name type="scientific">Acaulospora morrowiae</name>
    <dbReference type="NCBI Taxonomy" id="94023"/>
    <lineage>
        <taxon>Eukaryota</taxon>
        <taxon>Fungi</taxon>
        <taxon>Fungi incertae sedis</taxon>
        <taxon>Mucoromycota</taxon>
        <taxon>Glomeromycotina</taxon>
        <taxon>Glomeromycetes</taxon>
        <taxon>Diversisporales</taxon>
        <taxon>Acaulosporaceae</taxon>
        <taxon>Acaulospora</taxon>
    </lineage>
</organism>
<dbReference type="GO" id="GO:0003677">
    <property type="term" value="F:DNA binding"/>
    <property type="evidence" value="ECO:0007669"/>
    <property type="project" value="InterPro"/>
</dbReference>
<protein>
    <recommendedName>
        <fullName evidence="2">DNA-directed RNA polymerases I and III subunit RPAC2</fullName>
    </recommendedName>
</protein>
<dbReference type="InterPro" id="IPR036603">
    <property type="entry name" value="RBP11-like"/>
</dbReference>
<dbReference type="EMBL" id="CAJVPV010017026">
    <property type="protein sequence ID" value="CAG8700944.1"/>
    <property type="molecule type" value="Genomic_DNA"/>
</dbReference>
<dbReference type="InterPro" id="IPR009025">
    <property type="entry name" value="RBP11-like_dimer"/>
</dbReference>
<comment type="caution">
    <text evidence="9">The sequence shown here is derived from an EMBL/GenBank/DDBJ whole genome shotgun (WGS) entry which is preliminary data.</text>
</comment>
<dbReference type="GO" id="GO:0005736">
    <property type="term" value="C:RNA polymerase I complex"/>
    <property type="evidence" value="ECO:0007669"/>
    <property type="project" value="TreeGrafter"/>
</dbReference>
<feature type="region of interest" description="Disordered" evidence="7">
    <location>
        <begin position="355"/>
        <end position="374"/>
    </location>
</feature>
<feature type="region of interest" description="Disordered" evidence="7">
    <location>
        <begin position="279"/>
        <end position="321"/>
    </location>
</feature>
<feature type="region of interest" description="Disordered" evidence="7">
    <location>
        <begin position="1"/>
        <end position="66"/>
    </location>
</feature>
<evidence type="ECO:0000259" key="8">
    <source>
        <dbReference type="Pfam" id="PF13656"/>
    </source>
</evidence>
<evidence type="ECO:0000313" key="10">
    <source>
        <dbReference type="Proteomes" id="UP000789342"/>
    </source>
</evidence>
<accession>A0A9N9HQW1</accession>
<evidence type="ECO:0000256" key="3">
    <source>
        <dbReference type="ARBA" id="ARBA00022478"/>
    </source>
</evidence>
<evidence type="ECO:0000256" key="5">
    <source>
        <dbReference type="ARBA" id="ARBA00023242"/>
    </source>
</evidence>
<dbReference type="Pfam" id="PF13656">
    <property type="entry name" value="RNA_pol_L_2"/>
    <property type="match status" value="1"/>
</dbReference>
<dbReference type="FunFam" id="3.30.1360.10:FF:000006">
    <property type="entry name" value="DNA-directed RNA polymerases I and III subunit RPAC2"/>
    <property type="match status" value="1"/>
</dbReference>
<dbReference type="GO" id="GO:0046983">
    <property type="term" value="F:protein dimerization activity"/>
    <property type="evidence" value="ECO:0007669"/>
    <property type="project" value="InterPro"/>
</dbReference>
<dbReference type="InterPro" id="IPR008193">
    <property type="entry name" value="RNA_pol_Rpb11_13-16kDa_CS"/>
</dbReference>
<feature type="compositionally biased region" description="Basic and acidic residues" evidence="7">
    <location>
        <begin position="14"/>
        <end position="28"/>
    </location>
</feature>
<keyword evidence="4" id="KW-0804">Transcription</keyword>
<evidence type="ECO:0000256" key="7">
    <source>
        <dbReference type="SAM" id="MobiDB-lite"/>
    </source>
</evidence>
<proteinExistence type="inferred from homology"/>
<feature type="non-terminal residue" evidence="9">
    <location>
        <position position="557"/>
    </location>
</feature>
<dbReference type="PROSITE" id="PS01154">
    <property type="entry name" value="RNA_POL_L_13KD"/>
    <property type="match status" value="1"/>
</dbReference>
<feature type="compositionally biased region" description="Polar residues" evidence="7">
    <location>
        <begin position="34"/>
        <end position="60"/>
    </location>
</feature>
<evidence type="ECO:0000313" key="9">
    <source>
        <dbReference type="EMBL" id="CAG8700944.1"/>
    </source>
</evidence>
<evidence type="ECO:0000256" key="4">
    <source>
        <dbReference type="ARBA" id="ARBA00023163"/>
    </source>
</evidence>
<feature type="region of interest" description="Disordered" evidence="7">
    <location>
        <begin position="237"/>
        <end position="259"/>
    </location>
</feature>
<comment type="subcellular location">
    <subcellularLocation>
        <location evidence="1">Nucleus</location>
    </subcellularLocation>
</comment>
<dbReference type="GO" id="GO:0003899">
    <property type="term" value="F:DNA-directed RNA polymerase activity"/>
    <property type="evidence" value="ECO:0007669"/>
    <property type="project" value="InterPro"/>
</dbReference>
<dbReference type="HAMAP" id="MF_00261">
    <property type="entry name" value="RNApol_arch_Rpo11"/>
    <property type="match status" value="1"/>
</dbReference>
<evidence type="ECO:0000256" key="2">
    <source>
        <dbReference type="ARBA" id="ARBA00022079"/>
    </source>
</evidence>
<reference evidence="9" key="1">
    <citation type="submission" date="2021-06" db="EMBL/GenBank/DDBJ databases">
        <authorList>
            <person name="Kallberg Y."/>
            <person name="Tangrot J."/>
            <person name="Rosling A."/>
        </authorList>
    </citation>
    <scope>NUCLEOTIDE SEQUENCE</scope>
    <source>
        <strain evidence="9">CL551</strain>
    </source>
</reference>
<comment type="similarity">
    <text evidence="6">Belongs to the archaeal Rpo11/eukaryotic RPB11/RPC19 RNA polymerase subunit family.</text>
</comment>
<dbReference type="PANTHER" id="PTHR13946">
    <property type="entry name" value="DNA-DIRECTED RNA POLYMERASE I,II,III"/>
    <property type="match status" value="1"/>
</dbReference>
<feature type="compositionally biased region" description="Low complexity" evidence="7">
    <location>
        <begin position="297"/>
        <end position="318"/>
    </location>
</feature>
<dbReference type="GO" id="GO:0006362">
    <property type="term" value="P:transcription elongation by RNA polymerase I"/>
    <property type="evidence" value="ECO:0007669"/>
    <property type="project" value="TreeGrafter"/>
</dbReference>
<evidence type="ECO:0000256" key="6">
    <source>
        <dbReference type="ARBA" id="ARBA00025751"/>
    </source>
</evidence>
<feature type="compositionally biased region" description="Polar residues" evidence="7">
    <location>
        <begin position="355"/>
        <end position="369"/>
    </location>
</feature>
<dbReference type="InterPro" id="IPR022905">
    <property type="entry name" value="Rpo11-like"/>
</dbReference>
<dbReference type="AlphaFoldDB" id="A0A9N9HQW1"/>
<gene>
    <name evidence="9" type="ORF">AMORRO_LOCUS12126</name>
</gene>
<name>A0A9N9HQW1_9GLOM</name>
<dbReference type="CDD" id="cd07029">
    <property type="entry name" value="RNAP_I_III_AC19"/>
    <property type="match status" value="1"/>
</dbReference>
<keyword evidence="10" id="KW-1185">Reference proteome</keyword>
<sequence length="557" mass="61834">KTEETGRPYLKLANDIKKDSHDNNRAPDIDPTILANNSPRNSFVSTSRASMVTARNSQPTDSGDNDDIWDDSAFIVRIMNLADTIGSEPVVDPIARTSDSTNVKQNVRKVYEHQKTDSGFAQIPEECHVIQTPIPETPAQEYARIMRHPLDSPSSQSTVNQVNETYPSSAEEYTEKSEGDSINRTLRHKKSNLSRRSSIHFRKSMDGDDRSILSKMSKISQVEGIIEVPEEEVDIGDNGRKFFPGKKKRASTNDSIRSKSNNGILRRLFKSKIGNLNKTMNEEDGVDADNQLKRNDASSNNNSTSSNNDNNGPENSDNVTEEKGVTLLKKRYNHGIKGRTSGVREFGDDCNYYTSANSETGSSRASRTTSECDDDTGHSNFYLAMPNGQWMVRTRTASRKIIVMSTGGEPLDGSSVPMETDNLNSSDIGEPTDQDLLTAPEVMVDDILDFKMEKGEVKDPTSVTFTINGEDHTLGNALRYTIMLNPEVEYCGYSIPHPSEDKLNIRVQTTENTTAIEALRKGLEDLKMICDHIKETFIEANLKFDNRMISTSSSGGG</sequence>
<dbReference type="InterPro" id="IPR033898">
    <property type="entry name" value="RNAP_AC19"/>
</dbReference>
<dbReference type="Proteomes" id="UP000789342">
    <property type="component" value="Unassembled WGS sequence"/>
</dbReference>
<evidence type="ECO:0000256" key="1">
    <source>
        <dbReference type="ARBA" id="ARBA00004123"/>
    </source>
</evidence>
<feature type="domain" description="DNA-directed RNA polymerase RBP11-like dimerisation" evidence="8">
    <location>
        <begin position="463"/>
        <end position="535"/>
    </location>
</feature>
<keyword evidence="5" id="KW-0539">Nucleus</keyword>
<dbReference type="Gene3D" id="3.30.1360.10">
    <property type="entry name" value="RNA polymerase, RBP11-like subunit"/>
    <property type="match status" value="1"/>
</dbReference>
<dbReference type="SUPFAM" id="SSF55257">
    <property type="entry name" value="RBP11-like subunits of RNA polymerase"/>
    <property type="match status" value="1"/>
</dbReference>